<reference evidence="19" key="1">
    <citation type="submission" date="2017-09" db="EMBL/GenBank/DDBJ databases">
        <authorList>
            <person name="Regsiter A."/>
            <person name="William W."/>
        </authorList>
    </citation>
    <scope>NUCLEOTIDE SEQUENCE [LARGE SCALE GENOMIC DNA]</scope>
    <source>
        <strain evidence="19">500-1</strain>
    </source>
</reference>
<dbReference type="PROSITE" id="PS50109">
    <property type="entry name" value="HIS_KIN"/>
    <property type="match status" value="1"/>
</dbReference>
<evidence type="ECO:0000256" key="6">
    <source>
        <dbReference type="ARBA" id="ARBA00022741"/>
    </source>
</evidence>
<dbReference type="InterPro" id="IPR005467">
    <property type="entry name" value="His_kinase_dom"/>
</dbReference>
<evidence type="ECO:0000256" key="9">
    <source>
        <dbReference type="ARBA" id="ARBA00023012"/>
    </source>
</evidence>
<evidence type="ECO:0000256" key="2">
    <source>
        <dbReference type="ARBA" id="ARBA00004370"/>
    </source>
</evidence>
<dbReference type="Gene3D" id="3.30.565.10">
    <property type="entry name" value="Histidine kinase-like ATPase, C-terminal domain"/>
    <property type="match status" value="1"/>
</dbReference>
<dbReference type="Pfam" id="PF00672">
    <property type="entry name" value="HAMP"/>
    <property type="match status" value="1"/>
</dbReference>
<dbReference type="InterPro" id="IPR003660">
    <property type="entry name" value="HAMP_dom"/>
</dbReference>
<keyword evidence="8" id="KW-0067">ATP-binding</keyword>
<dbReference type="PANTHER" id="PTHR45339:SF1">
    <property type="entry name" value="HYBRID SIGNAL TRANSDUCTION HISTIDINE KINASE J"/>
    <property type="match status" value="1"/>
</dbReference>
<dbReference type="PRINTS" id="PR00344">
    <property type="entry name" value="BCTRLSENSOR"/>
</dbReference>
<evidence type="ECO:0000256" key="14">
    <source>
        <dbReference type="SAM" id="Phobius"/>
    </source>
</evidence>
<evidence type="ECO:0000259" key="16">
    <source>
        <dbReference type="PROSITE" id="PS50110"/>
    </source>
</evidence>
<dbReference type="InterPro" id="IPR011006">
    <property type="entry name" value="CheY-like_superfamily"/>
</dbReference>
<dbReference type="InterPro" id="IPR001789">
    <property type="entry name" value="Sig_transdc_resp-reg_receiver"/>
</dbReference>
<dbReference type="PROSITE" id="PS50110">
    <property type="entry name" value="RESPONSE_REGULATORY"/>
    <property type="match status" value="1"/>
</dbReference>
<dbReference type="GO" id="GO:0000155">
    <property type="term" value="F:phosphorelay sensor kinase activity"/>
    <property type="evidence" value="ECO:0007669"/>
    <property type="project" value="InterPro"/>
</dbReference>
<dbReference type="Gene3D" id="3.40.50.2300">
    <property type="match status" value="1"/>
</dbReference>
<name>A0A2C8FCP5_9BACT</name>
<dbReference type="InterPro" id="IPR036890">
    <property type="entry name" value="HATPase_C_sf"/>
</dbReference>
<keyword evidence="14" id="KW-0812">Transmembrane</keyword>
<keyword evidence="6" id="KW-0547">Nucleotide-binding</keyword>
<dbReference type="InterPro" id="IPR003661">
    <property type="entry name" value="HisK_dim/P_dom"/>
</dbReference>
<feature type="domain" description="Histidine kinase" evidence="15">
    <location>
        <begin position="294"/>
        <end position="515"/>
    </location>
</feature>
<evidence type="ECO:0000259" key="17">
    <source>
        <dbReference type="PROSITE" id="PS50885"/>
    </source>
</evidence>
<dbReference type="PANTHER" id="PTHR45339">
    <property type="entry name" value="HYBRID SIGNAL TRANSDUCTION HISTIDINE KINASE J"/>
    <property type="match status" value="1"/>
</dbReference>
<dbReference type="InterPro" id="IPR036097">
    <property type="entry name" value="HisK_dim/P_sf"/>
</dbReference>
<keyword evidence="13" id="KW-0175">Coiled coil</keyword>
<keyword evidence="5 18" id="KW-0808">Transferase</keyword>
<feature type="modified residue" description="4-aspartylphosphate" evidence="12">
    <location>
        <position position="589"/>
    </location>
</feature>
<comment type="subunit">
    <text evidence="10">At low DSF concentrations, interacts with RpfF.</text>
</comment>
<evidence type="ECO:0000256" key="10">
    <source>
        <dbReference type="ARBA" id="ARBA00064003"/>
    </source>
</evidence>
<dbReference type="FunFam" id="1.10.287.130:FF:000002">
    <property type="entry name" value="Two-component osmosensing histidine kinase"/>
    <property type="match status" value="1"/>
</dbReference>
<keyword evidence="14" id="KW-1133">Transmembrane helix</keyword>
<sequence>MSSNTRKTTPPGPLCRKAALSQTLMVTVGVVLFSFIIVGLNTLRTLQQVDERIDSLATLAESTLSSAVWQVDHTAARDFIHALHQDSMVVFAQVITGRETMASQTKAPYTGNSFAFFKNNSGFKTRSVEIRKFDDWIGTFNIAISLDKIHHDMMVYAGITLGLSAIMIFLLSRMIISCSRKHLFDPLKRLEEATITIAEGDLDAPIETDLKGELGSLARAIDDMRDSLKHLVDDLQLSKTRLEEHKNALEQTVRDRTLELKQKNESLNQALIDVQNAKRYAEVANLAKSSFLASMSHEIRTPMNAILGMADVLADTKLDKDQAQYVQVFRNAGENLLIILNDILDLSKIEAGHLSLEKRGFSLSEVVDKTCTLIDAKLNEKPINFSCTVNATLPDRYIGDPERLQQIMINLLGNAAKFTQEGDIKFTVERVEEQSNRMTLLFSVSDTGPGIPTNKLDSIFDAFTQADGSTTREFGGTGLGLAISKQLVQLMDGRIWVESELGKGCTFNFTISLERDQLDAVPSVPSPAQEVAINVPPELNILMVEDSSYNAFVIQTYLRNTPCTLTVKTNGKAGVEDFMEAEYDCVLMDIQMPTMDGYEAIRTIREWEKEQKRPPTPIIAMTAYAMAEDAQKCMDAGADGYLAKPVKKSALFDMLISVTAPDTSAPRPTVDDLNELQRTLDASRFALERNDISSLKALGEDIIDRGHSIPLQKIIDIGGQLMKDIRDEASSEAMEHTLSRLDDYVKRISKL</sequence>
<feature type="transmembrane region" description="Helical" evidence="14">
    <location>
        <begin position="154"/>
        <end position="176"/>
    </location>
</feature>
<organism evidence="18 19">
    <name type="scientific">Pseudodesulfovibrio profundus</name>
    <dbReference type="NCBI Taxonomy" id="57320"/>
    <lineage>
        <taxon>Bacteria</taxon>
        <taxon>Pseudomonadati</taxon>
        <taxon>Thermodesulfobacteriota</taxon>
        <taxon>Desulfovibrionia</taxon>
        <taxon>Desulfovibrionales</taxon>
        <taxon>Desulfovibrionaceae</taxon>
    </lineage>
</organism>
<dbReference type="SUPFAM" id="SSF158472">
    <property type="entry name" value="HAMP domain-like"/>
    <property type="match status" value="1"/>
</dbReference>
<keyword evidence="19" id="KW-1185">Reference proteome</keyword>
<comment type="subcellular location">
    <subcellularLocation>
        <location evidence="2">Membrane</location>
    </subcellularLocation>
</comment>
<dbReference type="FunFam" id="3.30.565.10:FF:000010">
    <property type="entry name" value="Sensor histidine kinase RcsC"/>
    <property type="match status" value="1"/>
</dbReference>
<protein>
    <recommendedName>
        <fullName evidence="11">Sensory/regulatory protein RpfC</fullName>
        <ecNumber evidence="3">2.7.13.3</ecNumber>
    </recommendedName>
</protein>
<dbReference type="SMART" id="SM00304">
    <property type="entry name" value="HAMP"/>
    <property type="match status" value="1"/>
</dbReference>
<keyword evidence="4 12" id="KW-0597">Phosphoprotein</keyword>
<dbReference type="SMART" id="SM00387">
    <property type="entry name" value="HATPase_c"/>
    <property type="match status" value="1"/>
</dbReference>
<dbReference type="GO" id="GO:0016020">
    <property type="term" value="C:membrane"/>
    <property type="evidence" value="ECO:0007669"/>
    <property type="project" value="UniProtKB-SubCell"/>
</dbReference>
<evidence type="ECO:0000256" key="8">
    <source>
        <dbReference type="ARBA" id="ARBA00022840"/>
    </source>
</evidence>
<dbReference type="CDD" id="cd16922">
    <property type="entry name" value="HATPase_EvgS-ArcB-TorS-like"/>
    <property type="match status" value="1"/>
</dbReference>
<dbReference type="EMBL" id="LT907975">
    <property type="protein sequence ID" value="SOB60221.1"/>
    <property type="molecule type" value="Genomic_DNA"/>
</dbReference>
<feature type="domain" description="HAMP" evidence="17">
    <location>
        <begin position="181"/>
        <end position="233"/>
    </location>
</feature>
<evidence type="ECO:0000256" key="13">
    <source>
        <dbReference type="SAM" id="Coils"/>
    </source>
</evidence>
<dbReference type="SUPFAM" id="SSF52172">
    <property type="entry name" value="CheY-like"/>
    <property type="match status" value="1"/>
</dbReference>
<evidence type="ECO:0000256" key="1">
    <source>
        <dbReference type="ARBA" id="ARBA00000085"/>
    </source>
</evidence>
<evidence type="ECO:0000256" key="12">
    <source>
        <dbReference type="PROSITE-ProRule" id="PRU00169"/>
    </source>
</evidence>
<dbReference type="Pfam" id="PF00512">
    <property type="entry name" value="HisKA"/>
    <property type="match status" value="1"/>
</dbReference>
<keyword evidence="14" id="KW-0472">Membrane</keyword>
<dbReference type="Proteomes" id="UP000219215">
    <property type="component" value="Chromosome DPRO"/>
</dbReference>
<dbReference type="InterPro" id="IPR003594">
    <property type="entry name" value="HATPase_dom"/>
</dbReference>
<evidence type="ECO:0000313" key="19">
    <source>
        <dbReference type="Proteomes" id="UP000219215"/>
    </source>
</evidence>
<feature type="domain" description="Response regulatory" evidence="16">
    <location>
        <begin position="540"/>
        <end position="659"/>
    </location>
</feature>
<dbReference type="PROSITE" id="PS50885">
    <property type="entry name" value="HAMP"/>
    <property type="match status" value="1"/>
</dbReference>
<dbReference type="CDD" id="cd17546">
    <property type="entry name" value="REC_hyHK_CKI1_RcsC-like"/>
    <property type="match status" value="1"/>
</dbReference>
<gene>
    <name evidence="18" type="ORF">DPRO_3309</name>
</gene>
<evidence type="ECO:0000256" key="11">
    <source>
        <dbReference type="ARBA" id="ARBA00068150"/>
    </source>
</evidence>
<proteinExistence type="predicted"/>
<dbReference type="InterPro" id="IPR004358">
    <property type="entry name" value="Sig_transdc_His_kin-like_C"/>
</dbReference>
<evidence type="ECO:0000256" key="4">
    <source>
        <dbReference type="ARBA" id="ARBA00022553"/>
    </source>
</evidence>
<evidence type="ECO:0000313" key="18">
    <source>
        <dbReference type="EMBL" id="SOB60221.1"/>
    </source>
</evidence>
<dbReference type="Gene3D" id="6.10.340.10">
    <property type="match status" value="1"/>
</dbReference>
<dbReference type="CDD" id="cd06225">
    <property type="entry name" value="HAMP"/>
    <property type="match status" value="1"/>
</dbReference>
<keyword evidence="7 18" id="KW-0418">Kinase</keyword>
<feature type="transmembrane region" description="Helical" evidence="14">
    <location>
        <begin position="20"/>
        <end position="43"/>
    </location>
</feature>
<dbReference type="GO" id="GO:0005524">
    <property type="term" value="F:ATP binding"/>
    <property type="evidence" value="ECO:0007669"/>
    <property type="project" value="UniProtKB-KW"/>
</dbReference>
<dbReference type="AlphaFoldDB" id="A0A2C8FCP5"/>
<comment type="catalytic activity">
    <reaction evidence="1">
        <text>ATP + protein L-histidine = ADP + protein N-phospho-L-histidine.</text>
        <dbReference type="EC" id="2.7.13.3"/>
    </reaction>
</comment>
<dbReference type="Gene3D" id="1.10.287.130">
    <property type="match status" value="1"/>
</dbReference>
<accession>A0A2C8FCP5</accession>
<dbReference type="SUPFAM" id="SSF47384">
    <property type="entry name" value="Homodimeric domain of signal transducing histidine kinase"/>
    <property type="match status" value="1"/>
</dbReference>
<evidence type="ECO:0000259" key="15">
    <source>
        <dbReference type="PROSITE" id="PS50109"/>
    </source>
</evidence>
<dbReference type="Pfam" id="PF02518">
    <property type="entry name" value="HATPase_c"/>
    <property type="match status" value="1"/>
</dbReference>
<dbReference type="SUPFAM" id="SSF55874">
    <property type="entry name" value="ATPase domain of HSP90 chaperone/DNA topoisomerase II/histidine kinase"/>
    <property type="match status" value="1"/>
</dbReference>
<dbReference type="KEGG" id="pprf:DPRO_3309"/>
<feature type="coiled-coil region" evidence="13">
    <location>
        <begin position="228"/>
        <end position="255"/>
    </location>
</feature>
<dbReference type="CDD" id="cd00082">
    <property type="entry name" value="HisKA"/>
    <property type="match status" value="1"/>
</dbReference>
<dbReference type="SMART" id="SM00388">
    <property type="entry name" value="HisKA"/>
    <property type="match status" value="1"/>
</dbReference>
<keyword evidence="9" id="KW-0902">Two-component regulatory system</keyword>
<dbReference type="SMART" id="SM00448">
    <property type="entry name" value="REC"/>
    <property type="match status" value="1"/>
</dbReference>
<dbReference type="EC" id="2.7.13.3" evidence="3"/>
<evidence type="ECO:0000256" key="5">
    <source>
        <dbReference type="ARBA" id="ARBA00022679"/>
    </source>
</evidence>
<evidence type="ECO:0000256" key="7">
    <source>
        <dbReference type="ARBA" id="ARBA00022777"/>
    </source>
</evidence>
<dbReference type="Pfam" id="PF00072">
    <property type="entry name" value="Response_reg"/>
    <property type="match status" value="1"/>
</dbReference>
<evidence type="ECO:0000256" key="3">
    <source>
        <dbReference type="ARBA" id="ARBA00012438"/>
    </source>
</evidence>